<proteinExistence type="predicted"/>
<dbReference type="RefSeq" id="WP_013291866.1">
    <property type="nucleotide sequence ID" value="NC_014393.1"/>
</dbReference>
<sequence length="567" mass="62856">MRTINIKVDSYSQNYDYRECVQNDDLTLKLTLTENGVPHNLVGNTLMLNWIKPDNTIAIVSGDNISFIDNIVTVVLPRDCTRAAGVAKFELVITNASKQETTFQLSLNINGSVLQNQEISSNTATVIEELGIANDNANITYENLLQAIQGGDILSLKALERNIIYVHKTITEEINNHPVYPNLKTAVESISDNGVNKRYVIYVFPGLYEEDINITLKDYVDIEALKDWRTDTTTISYSCPANNNMLYDILRTNPAPVGIPIHSAPLADFAIHCKIKGICFKIKDGNYCVHLDFNKNSDINITFEDCQFWHLGNTSSTDFGYAVGIGEYGGQDIRFINCNFHAYTYTGKQLAGLIWHSRDLQEKSCYLKLETCYSEGGNFGARLVSYNSTQNDTVEINHCKFKGIDGDYLVLNNTTTTKWWGRVIGQGNEIDTVFYNFNETLATEYRLECGHYSANYIAYSSITKGDVVVYADLSGYKIQTAPTTTHYKTVVGIALNSAVTGEKVVVQRKGFAKVTTTSSLVGQDLVGNSITNAGKAEKVTDIKDAFGVALMTTTANSTATVLLALNY</sequence>
<evidence type="ECO:0000313" key="1">
    <source>
        <dbReference type="EMBL" id="ADL53206.1"/>
    </source>
</evidence>
<gene>
    <name evidence="1" type="ordered locus">Clocel_3530</name>
</gene>
<keyword evidence="2" id="KW-1185">Reference proteome</keyword>
<protein>
    <submittedName>
        <fullName evidence="1">Uncharacterized protein</fullName>
    </submittedName>
</protein>
<accession>D9SVZ5</accession>
<dbReference type="Gene3D" id="2.60.40.3350">
    <property type="match status" value="1"/>
</dbReference>
<dbReference type="EMBL" id="CP002160">
    <property type="protein sequence ID" value="ADL53206.1"/>
    <property type="molecule type" value="Genomic_DNA"/>
</dbReference>
<dbReference type="HOGENOM" id="CLU_480378_0_0_9"/>
<dbReference type="Proteomes" id="UP000002730">
    <property type="component" value="Chromosome"/>
</dbReference>
<dbReference type="InterPro" id="IPR012334">
    <property type="entry name" value="Pectin_lyas_fold"/>
</dbReference>
<evidence type="ECO:0000313" key="2">
    <source>
        <dbReference type="Proteomes" id="UP000002730"/>
    </source>
</evidence>
<dbReference type="KEGG" id="ccb:Clocel_3530"/>
<dbReference type="AlphaFoldDB" id="D9SVZ5"/>
<dbReference type="InterPro" id="IPR011050">
    <property type="entry name" value="Pectin_lyase_fold/virulence"/>
</dbReference>
<dbReference type="SUPFAM" id="SSF51126">
    <property type="entry name" value="Pectin lyase-like"/>
    <property type="match status" value="1"/>
</dbReference>
<reference evidence="1 2" key="1">
    <citation type="submission" date="2010-08" db="EMBL/GenBank/DDBJ databases">
        <title>Complete sequence of Clostridium cellulovorans 743B.</title>
        <authorList>
            <consortium name="US DOE Joint Genome Institute"/>
            <person name="Lucas S."/>
            <person name="Copeland A."/>
            <person name="Lapidus A."/>
            <person name="Cheng J.-F."/>
            <person name="Bruce D."/>
            <person name="Goodwin L."/>
            <person name="Pitluck S."/>
            <person name="Chertkov O."/>
            <person name="Detter J.C."/>
            <person name="Han C."/>
            <person name="Tapia R."/>
            <person name="Land M."/>
            <person name="Hauser L."/>
            <person name="Chang Y.-J."/>
            <person name="Jeffries C."/>
            <person name="Kyrpides N."/>
            <person name="Ivanova N."/>
            <person name="Mikhailova N."/>
            <person name="Hemme C.L."/>
            <person name="Woyke T."/>
        </authorList>
    </citation>
    <scope>NUCLEOTIDE SEQUENCE [LARGE SCALE GENOMIC DNA]</scope>
    <source>
        <strain evidence="2">ATCC 35296 / DSM 3052 / OCM 3 / 743B</strain>
    </source>
</reference>
<organism evidence="1 2">
    <name type="scientific">Clostridium cellulovorans (strain ATCC 35296 / DSM 3052 / OCM 3 / 743B)</name>
    <dbReference type="NCBI Taxonomy" id="573061"/>
    <lineage>
        <taxon>Bacteria</taxon>
        <taxon>Bacillati</taxon>
        <taxon>Bacillota</taxon>
        <taxon>Clostridia</taxon>
        <taxon>Eubacteriales</taxon>
        <taxon>Clostridiaceae</taxon>
        <taxon>Clostridium</taxon>
    </lineage>
</organism>
<dbReference type="Gene3D" id="2.160.20.10">
    <property type="entry name" value="Single-stranded right-handed beta-helix, Pectin lyase-like"/>
    <property type="match status" value="1"/>
</dbReference>
<dbReference type="STRING" id="573061.Clocel_3530"/>
<dbReference type="OrthoDB" id="6713694at2"/>
<name>D9SVZ5_CLOC7</name>